<reference evidence="1 2" key="1">
    <citation type="journal article" date="2013" name="Antonie Van Leeuwenhoek">
        <title>Dongia rigui sp. nov., isolated from freshwater of a large wetland in Korea.</title>
        <authorList>
            <person name="Baik K.S."/>
            <person name="Hwang Y.M."/>
            <person name="Choi J.S."/>
            <person name="Kwon J."/>
            <person name="Seong C.N."/>
        </authorList>
    </citation>
    <scope>NUCLEOTIDE SEQUENCE [LARGE SCALE GENOMIC DNA]</scope>
    <source>
        <strain evidence="1 2">04SU4-P</strain>
    </source>
</reference>
<evidence type="ECO:0000313" key="2">
    <source>
        <dbReference type="Proteomes" id="UP001271769"/>
    </source>
</evidence>
<dbReference type="PANTHER" id="PTHR45458:SF1">
    <property type="entry name" value="SHORT CHAIN DEHYDROGENASE"/>
    <property type="match status" value="1"/>
</dbReference>
<dbReference type="InterPro" id="IPR002347">
    <property type="entry name" value="SDR_fam"/>
</dbReference>
<dbReference type="InterPro" id="IPR036291">
    <property type="entry name" value="NAD(P)-bd_dom_sf"/>
</dbReference>
<dbReference type="InterPro" id="IPR052184">
    <property type="entry name" value="SDR_enzymes"/>
</dbReference>
<dbReference type="Gene3D" id="3.40.50.720">
    <property type="entry name" value="NAD(P)-binding Rossmann-like Domain"/>
    <property type="match status" value="1"/>
</dbReference>
<dbReference type="EMBL" id="JAXCLX010000005">
    <property type="protein sequence ID" value="MDY0874455.1"/>
    <property type="molecule type" value="Genomic_DNA"/>
</dbReference>
<gene>
    <name evidence="1" type="ORF">SMD31_21125</name>
</gene>
<sequence>MPTVLITGANRGIGLELTRQYASAGWDVIACCRKPKEAGELTALKVEVKALDVADAASIKTLATDLKGRSIDVLLNNAGILGRRIGFGHAEPDEFLELQRVNALAPLLIAEAFVAHVTASGQKKIAAITSGLASITNVNDAASYAYRASKASLNMVMRKLDYDLKDRGIVAAAISPGWVQTDMGGTDAALKVEDSAAGIIKVIAGLDAAKGGGFFGYDGETIPW</sequence>
<dbReference type="RefSeq" id="WP_320502925.1">
    <property type="nucleotide sequence ID" value="NZ_JAXCLX010000005.1"/>
</dbReference>
<name>A0ABU5E487_9PROT</name>
<organism evidence="1 2">
    <name type="scientific">Dongia rigui</name>
    <dbReference type="NCBI Taxonomy" id="940149"/>
    <lineage>
        <taxon>Bacteria</taxon>
        <taxon>Pseudomonadati</taxon>
        <taxon>Pseudomonadota</taxon>
        <taxon>Alphaproteobacteria</taxon>
        <taxon>Rhodospirillales</taxon>
        <taxon>Dongiaceae</taxon>
        <taxon>Dongia</taxon>
    </lineage>
</organism>
<dbReference type="SUPFAM" id="SSF51735">
    <property type="entry name" value="NAD(P)-binding Rossmann-fold domains"/>
    <property type="match status" value="1"/>
</dbReference>
<dbReference type="Proteomes" id="UP001271769">
    <property type="component" value="Unassembled WGS sequence"/>
</dbReference>
<dbReference type="Pfam" id="PF00106">
    <property type="entry name" value="adh_short"/>
    <property type="match status" value="1"/>
</dbReference>
<dbReference type="CDD" id="cd05325">
    <property type="entry name" value="carb_red_sniffer_like_SDR_c"/>
    <property type="match status" value="1"/>
</dbReference>
<comment type="caution">
    <text evidence="1">The sequence shown here is derived from an EMBL/GenBank/DDBJ whole genome shotgun (WGS) entry which is preliminary data.</text>
</comment>
<keyword evidence="2" id="KW-1185">Reference proteome</keyword>
<dbReference type="PRINTS" id="PR00081">
    <property type="entry name" value="GDHRDH"/>
</dbReference>
<accession>A0ABU5E487</accession>
<evidence type="ECO:0000313" key="1">
    <source>
        <dbReference type="EMBL" id="MDY0874455.1"/>
    </source>
</evidence>
<dbReference type="PANTHER" id="PTHR45458">
    <property type="entry name" value="SHORT-CHAIN DEHYDROGENASE/REDUCTASE SDR"/>
    <property type="match status" value="1"/>
</dbReference>
<proteinExistence type="predicted"/>
<protein>
    <submittedName>
        <fullName evidence="1">SDR family oxidoreductase</fullName>
    </submittedName>
</protein>